<organism evidence="1">
    <name type="scientific">Escherichia coli</name>
    <dbReference type="NCBI Taxonomy" id="562"/>
    <lineage>
        <taxon>Bacteria</taxon>
        <taxon>Pseudomonadati</taxon>
        <taxon>Pseudomonadota</taxon>
        <taxon>Gammaproteobacteria</taxon>
        <taxon>Enterobacterales</taxon>
        <taxon>Enterobacteriaceae</taxon>
        <taxon>Escherichia</taxon>
    </lineage>
</organism>
<geneLocation type="plasmid" evidence="1">
    <name>pIncHI2-MU3</name>
</geneLocation>
<sequence>MKPMLKKDFFQLLKTFSKLAFNLAFTLLTVDESVSLHSLIKMEQNRSRRAEKKNIKISYFPEKISNTEKVSWGT</sequence>
<proteinExistence type="predicted"/>
<accession>A0A343J0P4</accession>
<reference evidence="1" key="1">
    <citation type="journal article" date="2018" name="ISME J.">
        <title>Dissemination and persistence of extended-spectrum cephalosporin-resistance encoding IncI1-blaCTXM-1 plasmid among Escherichia coli in pigs.</title>
        <authorList>
            <person name="Abraham S."/>
            <person name="Kirkwood R.N."/>
            <person name="Laird T."/>
            <person name="Saputra S."/>
            <person name="Mitchell T."/>
            <person name="Singh M."/>
            <person name="Linn B."/>
            <person name="Abraham R.J."/>
            <person name="Pang S."/>
            <person name="Gordon D.M."/>
            <person name="Trott D.J."/>
            <person name="O'Dea M."/>
        </authorList>
    </citation>
    <scope>NUCLEOTIDE SEQUENCE</scope>
    <source>
        <strain evidence="1">6/14/6b</strain>
        <plasmid evidence="1">pIncHI2-MU3</plasmid>
    </source>
</reference>
<keyword evidence="1" id="KW-0614">Plasmid</keyword>
<dbReference type="EMBL" id="MF174859">
    <property type="protein sequence ID" value="ASU05771.1"/>
    <property type="molecule type" value="Genomic_DNA"/>
</dbReference>
<evidence type="ECO:0000313" key="1">
    <source>
        <dbReference type="EMBL" id="ASU05771.1"/>
    </source>
</evidence>
<protein>
    <submittedName>
        <fullName evidence="1">Uncharacterized protein</fullName>
    </submittedName>
</protein>
<name>A0A343J0P4_ECOLX</name>
<gene>
    <name evidence="1" type="ORF">ECSA44_05541</name>
</gene>
<dbReference type="AlphaFoldDB" id="A0A343J0P4"/>